<dbReference type="PANTHER" id="PTHR43080:SF2">
    <property type="entry name" value="CBS DOMAIN-CONTAINING PROTEIN"/>
    <property type="match status" value="1"/>
</dbReference>
<dbReference type="InterPro" id="IPR044725">
    <property type="entry name" value="CBSX3_CBS_dom"/>
</dbReference>
<sequence length="144" mass="15648">MLVHQILNSKGDSGVITVKPDAKVSEVTHLLAERRIGGVVVSSDGKAVEGILSERDIVRSLALKGPSCLDEEAREMMTRNPSCCAPGDQADNILQRMTDGRFRHMPVTQDKELIGIVTIGDVVKARLQELAMEKDALEGMIMGH</sequence>
<dbReference type="RefSeq" id="WP_132245159.1">
    <property type="nucleotide sequence ID" value="NZ_SLZU01000007.1"/>
</dbReference>
<keyword evidence="5" id="KW-1185">Reference proteome</keyword>
<dbReference type="OrthoDB" id="9807125at2"/>
<dbReference type="InterPro" id="IPR046342">
    <property type="entry name" value="CBS_dom_sf"/>
</dbReference>
<reference evidence="4 5" key="1">
    <citation type="submission" date="2019-03" db="EMBL/GenBank/DDBJ databases">
        <title>Genomic Encyclopedia of Type Strains, Phase IV (KMG-IV): sequencing the most valuable type-strain genomes for metagenomic binning, comparative biology and taxonomic classification.</title>
        <authorList>
            <person name="Goeker M."/>
        </authorList>
    </citation>
    <scope>NUCLEOTIDE SEQUENCE [LARGE SCALE GENOMIC DNA]</scope>
    <source>
        <strain evidence="4 5">DSM 104836</strain>
    </source>
</reference>
<dbReference type="Pfam" id="PF00571">
    <property type="entry name" value="CBS"/>
    <property type="match status" value="2"/>
</dbReference>
<dbReference type="PANTHER" id="PTHR43080">
    <property type="entry name" value="CBS DOMAIN-CONTAINING PROTEIN CBSX3, MITOCHONDRIAL"/>
    <property type="match status" value="1"/>
</dbReference>
<proteinExistence type="predicted"/>
<dbReference type="SUPFAM" id="SSF54631">
    <property type="entry name" value="CBS-domain pair"/>
    <property type="match status" value="1"/>
</dbReference>
<feature type="domain" description="CBS" evidence="3">
    <location>
        <begin position="77"/>
        <end position="132"/>
    </location>
</feature>
<protein>
    <submittedName>
        <fullName evidence="4">CBS domain protein</fullName>
    </submittedName>
</protein>
<dbReference type="EMBL" id="SLZU01000007">
    <property type="protein sequence ID" value="TCS63291.1"/>
    <property type="molecule type" value="Genomic_DNA"/>
</dbReference>
<dbReference type="SMART" id="SM00116">
    <property type="entry name" value="CBS"/>
    <property type="match status" value="2"/>
</dbReference>
<name>A0A4V2UNT6_9RHOB</name>
<evidence type="ECO:0000313" key="4">
    <source>
        <dbReference type="EMBL" id="TCS63291.1"/>
    </source>
</evidence>
<accession>A0A4V2UNT6</accession>
<dbReference type="AlphaFoldDB" id="A0A4V2UNT6"/>
<evidence type="ECO:0000259" key="3">
    <source>
        <dbReference type="PROSITE" id="PS51371"/>
    </source>
</evidence>
<dbReference type="PROSITE" id="PS51371">
    <property type="entry name" value="CBS"/>
    <property type="match status" value="2"/>
</dbReference>
<dbReference type="Gene3D" id="3.10.580.10">
    <property type="entry name" value="CBS-domain"/>
    <property type="match status" value="1"/>
</dbReference>
<dbReference type="InterPro" id="IPR051257">
    <property type="entry name" value="Diverse_CBS-Domain"/>
</dbReference>
<evidence type="ECO:0000256" key="2">
    <source>
        <dbReference type="PROSITE-ProRule" id="PRU00703"/>
    </source>
</evidence>
<keyword evidence="1 2" id="KW-0129">CBS domain</keyword>
<comment type="caution">
    <text evidence="4">The sequence shown here is derived from an EMBL/GenBank/DDBJ whole genome shotgun (WGS) entry which is preliminary data.</text>
</comment>
<evidence type="ECO:0000256" key="1">
    <source>
        <dbReference type="ARBA" id="ARBA00023122"/>
    </source>
</evidence>
<dbReference type="Proteomes" id="UP000295696">
    <property type="component" value="Unassembled WGS sequence"/>
</dbReference>
<evidence type="ECO:0000313" key="5">
    <source>
        <dbReference type="Proteomes" id="UP000295696"/>
    </source>
</evidence>
<feature type="domain" description="CBS" evidence="3">
    <location>
        <begin position="11"/>
        <end position="71"/>
    </location>
</feature>
<dbReference type="CDD" id="cd04623">
    <property type="entry name" value="CBS_pair_bac_euk"/>
    <property type="match status" value="1"/>
</dbReference>
<organism evidence="4 5">
    <name type="scientific">Primorskyibacter sedentarius</name>
    <dbReference type="NCBI Taxonomy" id="745311"/>
    <lineage>
        <taxon>Bacteria</taxon>
        <taxon>Pseudomonadati</taxon>
        <taxon>Pseudomonadota</taxon>
        <taxon>Alphaproteobacteria</taxon>
        <taxon>Rhodobacterales</taxon>
        <taxon>Roseobacteraceae</taxon>
        <taxon>Primorskyibacter</taxon>
    </lineage>
</organism>
<dbReference type="InterPro" id="IPR000644">
    <property type="entry name" value="CBS_dom"/>
</dbReference>
<gene>
    <name evidence="4" type="ORF">EDD52_107124</name>
</gene>